<dbReference type="InterPro" id="IPR001525">
    <property type="entry name" value="C5_MeTfrase"/>
</dbReference>
<reference evidence="8 9" key="1">
    <citation type="submission" date="2016-10" db="EMBL/GenBank/DDBJ databases">
        <authorList>
            <person name="de Groot N.N."/>
        </authorList>
    </citation>
    <scope>NUCLEOTIDE SEQUENCE [LARGE SCALE GENOMIC DNA]</scope>
    <source>
        <strain evidence="8 9">LMG 27731</strain>
    </source>
</reference>
<dbReference type="GO" id="GO:0003886">
    <property type="term" value="F:DNA (cytosine-5-)-methyltransferase activity"/>
    <property type="evidence" value="ECO:0007669"/>
    <property type="project" value="UniProtKB-EC"/>
</dbReference>
<accession>A0A1I7A905</accession>
<dbReference type="Pfam" id="PF00145">
    <property type="entry name" value="DNA_methylase"/>
    <property type="match status" value="1"/>
</dbReference>
<dbReference type="SUPFAM" id="SSF53335">
    <property type="entry name" value="S-adenosyl-L-methionine-dependent methyltransferases"/>
    <property type="match status" value="1"/>
</dbReference>
<dbReference type="PROSITE" id="PS51679">
    <property type="entry name" value="SAM_MT_C5"/>
    <property type="match status" value="1"/>
</dbReference>
<sequence length="475" mass="50920">MNTKVHALRYGSVCSGIEAATVAWRPLGWHAAWFSEIERLPCAVLAHHYPEVPNLGDMTGIAAQIRAGTIPAPDLLVGGTPCQAFSVAGHRQSLADPRGNLTLAYVELAHAIDQVRAARGEPPAILVWENVPGVLSTSDNAFGCFLAGLAGEDAALRPPGRKWTNAGAVYGPVRAIAWRTLDAQYFELAQRRKRVFVVASARDRLDPAAILFEWDRVRRDTPPRRATREDVAGTVAASAGHHGYGSPRGDGNDNLIADVPAAVPSANTPQDDAPISVCAGPFVFAQNQRNEVRPLEIAGALAARPGAKQQTYLAFDCSASQVTVGLDIVPTMRARNHVHSHAAGNGHLGIVEPMTLALRGRNDGLNLEVRQDGTANTLMTPSGGRAGIGIGAIAQAMAQAQAMRVRRLTPLECERLQGFPDRYSLVPVPALNRRGDVVRMAPARDGPRYRALGNSMAVPCMRWIGERIEQFGQLT</sequence>
<feature type="active site" evidence="7">
    <location>
        <position position="82"/>
    </location>
</feature>
<dbReference type="EMBL" id="FPBH01000003">
    <property type="protein sequence ID" value="SFT71386.1"/>
    <property type="molecule type" value="Genomic_DNA"/>
</dbReference>
<comment type="similarity">
    <text evidence="7">Belongs to the class I-like SAM-binding methyltransferase superfamily. C5-methyltransferase family.</text>
</comment>
<dbReference type="PANTHER" id="PTHR46098">
    <property type="entry name" value="TRNA (CYTOSINE(38)-C(5))-METHYLTRANSFERASE"/>
    <property type="match status" value="1"/>
</dbReference>
<dbReference type="RefSeq" id="WP_167378314.1">
    <property type="nucleotide sequence ID" value="NZ_FPBH01000003.1"/>
</dbReference>
<evidence type="ECO:0000256" key="4">
    <source>
        <dbReference type="ARBA" id="ARBA00022691"/>
    </source>
</evidence>
<dbReference type="PANTHER" id="PTHR46098:SF1">
    <property type="entry name" value="TRNA (CYTOSINE(38)-C(5))-METHYLTRANSFERASE"/>
    <property type="match status" value="1"/>
</dbReference>
<dbReference type="InterPro" id="IPR018117">
    <property type="entry name" value="C5_DNA_meth_AS"/>
</dbReference>
<dbReference type="GO" id="GO:0032259">
    <property type="term" value="P:methylation"/>
    <property type="evidence" value="ECO:0007669"/>
    <property type="project" value="UniProtKB-KW"/>
</dbReference>
<evidence type="ECO:0000256" key="3">
    <source>
        <dbReference type="ARBA" id="ARBA00022679"/>
    </source>
</evidence>
<dbReference type="Gene3D" id="3.40.50.150">
    <property type="entry name" value="Vaccinia Virus protein VP39"/>
    <property type="match status" value="1"/>
</dbReference>
<dbReference type="AlphaFoldDB" id="A0A1I7A905"/>
<proteinExistence type="inferred from homology"/>
<evidence type="ECO:0000256" key="7">
    <source>
        <dbReference type="PROSITE-ProRule" id="PRU01016"/>
    </source>
</evidence>
<protein>
    <recommendedName>
        <fullName evidence="1">DNA (cytosine-5-)-methyltransferase</fullName>
        <ecNumber evidence="1">2.1.1.37</ecNumber>
    </recommendedName>
</protein>
<comment type="catalytic activity">
    <reaction evidence="6">
        <text>a 2'-deoxycytidine in DNA + S-adenosyl-L-methionine = a 5-methyl-2'-deoxycytidine in DNA + S-adenosyl-L-homocysteine + H(+)</text>
        <dbReference type="Rhea" id="RHEA:13681"/>
        <dbReference type="Rhea" id="RHEA-COMP:11369"/>
        <dbReference type="Rhea" id="RHEA-COMP:11370"/>
        <dbReference type="ChEBI" id="CHEBI:15378"/>
        <dbReference type="ChEBI" id="CHEBI:57856"/>
        <dbReference type="ChEBI" id="CHEBI:59789"/>
        <dbReference type="ChEBI" id="CHEBI:85452"/>
        <dbReference type="ChEBI" id="CHEBI:85454"/>
        <dbReference type="EC" id="2.1.1.37"/>
    </reaction>
</comment>
<dbReference type="PROSITE" id="PS00094">
    <property type="entry name" value="C5_MTASE_1"/>
    <property type="match status" value="1"/>
</dbReference>
<dbReference type="EC" id="2.1.1.37" evidence="1"/>
<dbReference type="GO" id="GO:0009307">
    <property type="term" value="P:DNA restriction-modification system"/>
    <property type="evidence" value="ECO:0007669"/>
    <property type="project" value="UniProtKB-KW"/>
</dbReference>
<keyword evidence="3 7" id="KW-0808">Transferase</keyword>
<dbReference type="Gene3D" id="3.90.120.10">
    <property type="entry name" value="DNA Methylase, subunit A, domain 2"/>
    <property type="match status" value="1"/>
</dbReference>
<dbReference type="Proteomes" id="UP000198844">
    <property type="component" value="Unassembled WGS sequence"/>
</dbReference>
<evidence type="ECO:0000256" key="1">
    <source>
        <dbReference type="ARBA" id="ARBA00011975"/>
    </source>
</evidence>
<organism evidence="8 9">
    <name type="scientific">Paraburkholderia aspalathi</name>
    <dbReference type="NCBI Taxonomy" id="1324617"/>
    <lineage>
        <taxon>Bacteria</taxon>
        <taxon>Pseudomonadati</taxon>
        <taxon>Pseudomonadota</taxon>
        <taxon>Betaproteobacteria</taxon>
        <taxon>Burkholderiales</taxon>
        <taxon>Burkholderiaceae</taxon>
        <taxon>Paraburkholderia</taxon>
    </lineage>
</organism>
<evidence type="ECO:0000313" key="9">
    <source>
        <dbReference type="Proteomes" id="UP000198844"/>
    </source>
</evidence>
<evidence type="ECO:0000313" key="8">
    <source>
        <dbReference type="EMBL" id="SFT71386.1"/>
    </source>
</evidence>
<keyword evidence="4 7" id="KW-0949">S-adenosyl-L-methionine</keyword>
<dbReference type="InterPro" id="IPR029063">
    <property type="entry name" value="SAM-dependent_MTases_sf"/>
</dbReference>
<keyword evidence="2 7" id="KW-0489">Methyltransferase</keyword>
<evidence type="ECO:0000256" key="6">
    <source>
        <dbReference type="ARBA" id="ARBA00047422"/>
    </source>
</evidence>
<dbReference type="InterPro" id="IPR050750">
    <property type="entry name" value="C5-MTase"/>
</dbReference>
<evidence type="ECO:0000256" key="2">
    <source>
        <dbReference type="ARBA" id="ARBA00022603"/>
    </source>
</evidence>
<name>A0A1I7A905_9BURK</name>
<evidence type="ECO:0000256" key="5">
    <source>
        <dbReference type="ARBA" id="ARBA00022747"/>
    </source>
</evidence>
<gene>
    <name evidence="8" type="ORF">SAMN05192563_1003181</name>
</gene>
<keyword evidence="5" id="KW-0680">Restriction system</keyword>